<organism evidence="2 3">
    <name type="scientific">Pseudopedobacter saltans (strain ATCC 51119 / DSM 12145 / JCM 21818 / CCUG 39354 / LMG 10337 / NBRC 100064 / NCIMB 13643)</name>
    <name type="common">Pedobacter saltans</name>
    <dbReference type="NCBI Taxonomy" id="762903"/>
    <lineage>
        <taxon>Bacteria</taxon>
        <taxon>Pseudomonadati</taxon>
        <taxon>Bacteroidota</taxon>
        <taxon>Sphingobacteriia</taxon>
        <taxon>Sphingobacteriales</taxon>
        <taxon>Sphingobacteriaceae</taxon>
        <taxon>Pseudopedobacter</taxon>
    </lineage>
</organism>
<evidence type="ECO:0000313" key="2">
    <source>
        <dbReference type="EMBL" id="ADY51446.1"/>
    </source>
</evidence>
<dbReference type="RefSeq" id="WP_013631946.1">
    <property type="nucleotide sequence ID" value="NC_015177.1"/>
</dbReference>
<keyword evidence="1" id="KW-1133">Transmembrane helix</keyword>
<feature type="transmembrane region" description="Helical" evidence="1">
    <location>
        <begin position="7"/>
        <end position="27"/>
    </location>
</feature>
<reference evidence="2 3" key="1">
    <citation type="journal article" date="2011" name="Stand. Genomic Sci.">
        <title>Complete genome sequence of the gliding, heparinolytic Pedobacter saltans type strain (113).</title>
        <authorList>
            <person name="Liolios K."/>
            <person name="Sikorski J."/>
            <person name="Lu M."/>
            <person name="Nolan M."/>
            <person name="Lapidus A."/>
            <person name="Lucas S."/>
            <person name="Hammon N."/>
            <person name="Deshpande S."/>
            <person name="Cheng J.F."/>
            <person name="Tapia R."/>
            <person name="Han C."/>
            <person name="Goodwin L."/>
            <person name="Pitluck S."/>
            <person name="Huntemann M."/>
            <person name="Ivanova N."/>
            <person name="Pagani I."/>
            <person name="Mavromatis K."/>
            <person name="Ovchinikova G."/>
            <person name="Pati A."/>
            <person name="Chen A."/>
            <person name="Palaniappan K."/>
            <person name="Land M."/>
            <person name="Hauser L."/>
            <person name="Brambilla E.M."/>
            <person name="Kotsyurbenko O."/>
            <person name="Rohde M."/>
            <person name="Tindall B.J."/>
            <person name="Abt B."/>
            <person name="Goker M."/>
            <person name="Detter J.C."/>
            <person name="Woyke T."/>
            <person name="Bristow J."/>
            <person name="Eisen J.A."/>
            <person name="Markowitz V."/>
            <person name="Hugenholtz P."/>
            <person name="Klenk H.P."/>
            <person name="Kyrpides N.C."/>
        </authorList>
    </citation>
    <scope>NUCLEOTIDE SEQUENCE [LARGE SCALE GENOMIC DNA]</scope>
    <source>
        <strain evidence="3">ATCC 51119 / DSM 12145 / JCM 21818 / LMG 10337 / NBRC 100064 / NCIMB 13643</strain>
    </source>
</reference>
<keyword evidence="1" id="KW-0472">Membrane</keyword>
<dbReference type="OrthoDB" id="796231at2"/>
<gene>
    <name evidence="2" type="ordered locus">Pedsa_0874</name>
</gene>
<dbReference type="Proteomes" id="UP000000310">
    <property type="component" value="Chromosome"/>
</dbReference>
<protein>
    <submittedName>
        <fullName evidence="2">Uncharacterized protein</fullName>
    </submittedName>
</protein>
<sequence length="141" mass="15818">MEKFLKEYKALLIVAILTLGILVFVYYKGKKSGAVNIPDAPYIHGSEGIPTGFNPNVLADILHSAMSGLFTLSGNKDKAWRQLLELSTDDMVIAVYNAFNSKYGKEGKGSLTQWINDEYYYDFTSGIKTKVLTRLRNLRLT</sequence>
<proteinExistence type="predicted"/>
<accession>F0S9U0</accession>
<dbReference type="STRING" id="762903.Pedsa_0874"/>
<name>F0S9U0_PSESL</name>
<evidence type="ECO:0000313" key="3">
    <source>
        <dbReference type="Proteomes" id="UP000000310"/>
    </source>
</evidence>
<keyword evidence="3" id="KW-1185">Reference proteome</keyword>
<dbReference type="HOGENOM" id="CLU_1823707_0_0_10"/>
<dbReference type="AlphaFoldDB" id="F0S9U0"/>
<dbReference type="EMBL" id="CP002545">
    <property type="protein sequence ID" value="ADY51446.1"/>
    <property type="molecule type" value="Genomic_DNA"/>
</dbReference>
<evidence type="ECO:0000256" key="1">
    <source>
        <dbReference type="SAM" id="Phobius"/>
    </source>
</evidence>
<reference evidence="3" key="2">
    <citation type="submission" date="2011-02" db="EMBL/GenBank/DDBJ databases">
        <title>The complete genome of Pedobacter saltans DSM 12145.</title>
        <authorList>
            <consortium name="US DOE Joint Genome Institute (JGI-PGF)"/>
            <person name="Lucas S."/>
            <person name="Copeland A."/>
            <person name="Lapidus A."/>
            <person name="Bruce D."/>
            <person name="Goodwin L."/>
            <person name="Pitluck S."/>
            <person name="Kyrpides N."/>
            <person name="Mavromatis K."/>
            <person name="Pagani I."/>
            <person name="Ivanova N."/>
            <person name="Ovchinnikova G."/>
            <person name="Lu M."/>
            <person name="Detter J.C."/>
            <person name="Han C."/>
            <person name="Land M."/>
            <person name="Hauser L."/>
            <person name="Markowitz V."/>
            <person name="Cheng J.-F."/>
            <person name="Hugenholtz P."/>
            <person name="Woyke T."/>
            <person name="Wu D."/>
            <person name="Tindall B."/>
            <person name="Pomrenke H.G."/>
            <person name="Brambilla E."/>
            <person name="Klenk H.-P."/>
            <person name="Eisen J.A."/>
        </authorList>
    </citation>
    <scope>NUCLEOTIDE SEQUENCE [LARGE SCALE GENOMIC DNA]</scope>
    <source>
        <strain evidence="3">ATCC 51119 / DSM 12145 / JCM 21818 / LMG 10337 / NBRC 100064 / NCIMB 13643</strain>
    </source>
</reference>
<keyword evidence="1" id="KW-0812">Transmembrane</keyword>
<dbReference type="KEGG" id="psn:Pedsa_0874"/>